<dbReference type="KEGG" id="ipc:IPA_06715"/>
<organism evidence="1 2">
    <name type="scientific">Ignicoccus pacificus DSM 13166</name>
    <dbReference type="NCBI Taxonomy" id="940294"/>
    <lineage>
        <taxon>Archaea</taxon>
        <taxon>Thermoproteota</taxon>
        <taxon>Thermoprotei</taxon>
        <taxon>Desulfurococcales</taxon>
        <taxon>Desulfurococcaceae</taxon>
        <taxon>Ignicoccus</taxon>
    </lineage>
</organism>
<dbReference type="Proteomes" id="UP001063698">
    <property type="component" value="Chromosome"/>
</dbReference>
<proteinExistence type="predicted"/>
<gene>
    <name evidence="1" type="ORF">IPA_06715</name>
</gene>
<protein>
    <submittedName>
        <fullName evidence="1">Uncharacterized protein</fullName>
    </submittedName>
</protein>
<keyword evidence="2" id="KW-1185">Reference proteome</keyword>
<dbReference type="AlphaFoldDB" id="A0A977KBG3"/>
<evidence type="ECO:0000313" key="1">
    <source>
        <dbReference type="EMBL" id="UXD22614.1"/>
    </source>
</evidence>
<dbReference type="EMBL" id="CP006868">
    <property type="protein sequence ID" value="UXD22614.1"/>
    <property type="molecule type" value="Genomic_DNA"/>
</dbReference>
<name>A0A977KBG3_9CREN</name>
<sequence length="66" mass="7736">MPLQALWLIFCKLDRHCTQSTREKGIVVFLRELRVKIEGKKVNVSVPIGNKVVDRTYNFRNFCKKA</sequence>
<evidence type="ECO:0000313" key="2">
    <source>
        <dbReference type="Proteomes" id="UP001063698"/>
    </source>
</evidence>
<reference evidence="1" key="1">
    <citation type="submission" date="2013-11" db="EMBL/GenBank/DDBJ databases">
        <title>Comparative genomics of Ignicoccus.</title>
        <authorList>
            <person name="Podar M."/>
        </authorList>
    </citation>
    <scope>NUCLEOTIDE SEQUENCE</scope>
    <source>
        <strain evidence="1">DSM 13166</strain>
    </source>
</reference>
<accession>A0A977KBG3</accession>